<evidence type="ECO:0000256" key="1">
    <source>
        <dbReference type="ARBA" id="ARBA00022722"/>
    </source>
</evidence>
<proteinExistence type="predicted"/>
<keyword evidence="1" id="KW-0540">Nuclease</keyword>
<dbReference type="InterPro" id="IPR022894">
    <property type="entry name" value="Oligoribonuclease"/>
</dbReference>
<keyword evidence="4" id="KW-1185">Reference proteome</keyword>
<dbReference type="Proteomes" id="UP001164746">
    <property type="component" value="Chromosome 2"/>
</dbReference>
<evidence type="ECO:0000256" key="2">
    <source>
        <dbReference type="SAM" id="Coils"/>
    </source>
</evidence>
<organism evidence="3 4">
    <name type="scientific">Mya arenaria</name>
    <name type="common">Soft-shell clam</name>
    <dbReference type="NCBI Taxonomy" id="6604"/>
    <lineage>
        <taxon>Eukaryota</taxon>
        <taxon>Metazoa</taxon>
        <taxon>Spiralia</taxon>
        <taxon>Lophotrochozoa</taxon>
        <taxon>Mollusca</taxon>
        <taxon>Bivalvia</taxon>
        <taxon>Autobranchia</taxon>
        <taxon>Heteroconchia</taxon>
        <taxon>Euheterodonta</taxon>
        <taxon>Imparidentia</taxon>
        <taxon>Neoheterodontei</taxon>
        <taxon>Myida</taxon>
        <taxon>Myoidea</taxon>
        <taxon>Myidae</taxon>
        <taxon>Mya</taxon>
    </lineage>
</organism>
<protein>
    <submittedName>
        <fullName evidence="3">Uncharacterized protein</fullName>
    </submittedName>
</protein>
<dbReference type="PANTHER" id="PTHR11046:SF25">
    <property type="match status" value="1"/>
</dbReference>
<sequence>MSSSNRKLKANFFAGGGEITASPESDSGLMSCEGPGICDQVNMVCQAFCDVYLTLKNGVCKKWAEQGSVKGKENMERFMSNEYTYPTPNDDCDETLPSTSTETLGKVCVDLAGELVTLRKEKQSIEEELNSVIDEKDVLNDSVEQYESSIEKQRKQLKRTSNRESYWRSKYQKIEKDNDKEHIEDDMISLQLNIENLEHGNRMKDNLIDDLNERPHELENQNIEQNKLNNCEFFYEKSKTYSLDLHACVYSLLDNHVALENVGDSNKLPSVGTIHNWSIERGIIAKQQIAESSNEHNTTLHTDEASKYGNKWGAFASRDQQGNYTLLGLKEMATKSSHDTLETLKDILNHIDDVTDDGTGNKLLVNIKNTKSDRTSTETKFNEF</sequence>
<evidence type="ECO:0000313" key="3">
    <source>
        <dbReference type="EMBL" id="WAQ95680.1"/>
    </source>
</evidence>
<evidence type="ECO:0000313" key="4">
    <source>
        <dbReference type="Proteomes" id="UP001164746"/>
    </source>
</evidence>
<dbReference type="PANTHER" id="PTHR11046">
    <property type="entry name" value="OLIGORIBONUCLEASE, MITOCHONDRIAL"/>
    <property type="match status" value="1"/>
</dbReference>
<accession>A0ABY7DH83</accession>
<dbReference type="EMBL" id="CP111013">
    <property type="protein sequence ID" value="WAQ95680.1"/>
    <property type="molecule type" value="Genomic_DNA"/>
</dbReference>
<reference evidence="3" key="1">
    <citation type="submission" date="2022-11" db="EMBL/GenBank/DDBJ databases">
        <title>Centuries of genome instability and evolution in soft-shell clam transmissible cancer (bioRxiv).</title>
        <authorList>
            <person name="Hart S.F.M."/>
            <person name="Yonemitsu M.A."/>
            <person name="Giersch R.M."/>
            <person name="Beal B.F."/>
            <person name="Arriagada G."/>
            <person name="Davis B.W."/>
            <person name="Ostrander E.A."/>
            <person name="Goff S.P."/>
            <person name="Metzger M.J."/>
        </authorList>
    </citation>
    <scope>NUCLEOTIDE SEQUENCE</scope>
    <source>
        <strain evidence="3">MELC-2E11</strain>
        <tissue evidence="3">Siphon/mantle</tissue>
    </source>
</reference>
<keyword evidence="2" id="KW-0175">Coiled coil</keyword>
<gene>
    <name evidence="3" type="ORF">MAR_028370</name>
</gene>
<feature type="coiled-coil region" evidence="2">
    <location>
        <begin position="108"/>
        <end position="214"/>
    </location>
</feature>
<keyword evidence="1" id="KW-0378">Hydrolase</keyword>
<name>A0ABY7DH83_MYAAR</name>